<accession>A0A1Y6B462</accession>
<dbReference type="Pfam" id="PF00005">
    <property type="entry name" value="ABC_tran"/>
    <property type="match status" value="1"/>
</dbReference>
<evidence type="ECO:0000259" key="4">
    <source>
        <dbReference type="PROSITE" id="PS50893"/>
    </source>
</evidence>
<evidence type="ECO:0000256" key="1">
    <source>
        <dbReference type="ARBA" id="ARBA00022448"/>
    </source>
</evidence>
<dbReference type="GO" id="GO:0005524">
    <property type="term" value="F:ATP binding"/>
    <property type="evidence" value="ECO:0007669"/>
    <property type="project" value="UniProtKB-KW"/>
</dbReference>
<dbReference type="PANTHER" id="PTHR45772">
    <property type="entry name" value="CONSERVED COMPONENT OF ABC TRANSPORTER FOR NATURAL AMINO ACIDS-RELATED"/>
    <property type="match status" value="1"/>
</dbReference>
<feature type="domain" description="ABC transporter" evidence="4">
    <location>
        <begin position="10"/>
        <end position="251"/>
    </location>
</feature>
<dbReference type="GO" id="GO:0016887">
    <property type="term" value="F:ATP hydrolysis activity"/>
    <property type="evidence" value="ECO:0007669"/>
    <property type="project" value="InterPro"/>
</dbReference>
<dbReference type="GO" id="GO:0005886">
    <property type="term" value="C:plasma membrane"/>
    <property type="evidence" value="ECO:0007669"/>
    <property type="project" value="TreeGrafter"/>
</dbReference>
<keyword evidence="2" id="KW-0547">Nucleotide-binding</keyword>
<dbReference type="InterPro" id="IPR017871">
    <property type="entry name" value="ABC_transporter-like_CS"/>
</dbReference>
<evidence type="ECO:0000256" key="3">
    <source>
        <dbReference type="ARBA" id="ARBA00022840"/>
    </source>
</evidence>
<dbReference type="GO" id="GO:1903805">
    <property type="term" value="P:L-valine import across plasma membrane"/>
    <property type="evidence" value="ECO:0007669"/>
    <property type="project" value="TreeGrafter"/>
</dbReference>
<dbReference type="PANTHER" id="PTHR45772:SF7">
    <property type="entry name" value="AMINO ACID ABC TRANSPORTER ATP-BINDING PROTEIN"/>
    <property type="match status" value="1"/>
</dbReference>
<dbReference type="Gene3D" id="3.40.50.300">
    <property type="entry name" value="P-loop containing nucleotide triphosphate hydrolases"/>
    <property type="match status" value="1"/>
</dbReference>
<name>A0A1Y6B462_9PROT</name>
<keyword evidence="1" id="KW-0813">Transport</keyword>
<keyword evidence="3 5" id="KW-0067">ATP-binding</keyword>
<dbReference type="InterPro" id="IPR003439">
    <property type="entry name" value="ABC_transporter-like_ATP-bd"/>
</dbReference>
<proteinExistence type="predicted"/>
<dbReference type="GO" id="GO:0015808">
    <property type="term" value="P:L-alanine transport"/>
    <property type="evidence" value="ECO:0007669"/>
    <property type="project" value="TreeGrafter"/>
</dbReference>
<dbReference type="CDD" id="cd03219">
    <property type="entry name" value="ABC_Mj1267_LivG_branched"/>
    <property type="match status" value="1"/>
</dbReference>
<dbReference type="InterPro" id="IPR051120">
    <property type="entry name" value="ABC_AA/LPS_Transport"/>
</dbReference>
<gene>
    <name evidence="5" type="ORF">SAMN05428998_101355</name>
</gene>
<dbReference type="GO" id="GO:0042941">
    <property type="term" value="P:D-alanine transmembrane transport"/>
    <property type="evidence" value="ECO:0007669"/>
    <property type="project" value="TreeGrafter"/>
</dbReference>
<dbReference type="SUPFAM" id="SSF52540">
    <property type="entry name" value="P-loop containing nucleoside triphosphate hydrolases"/>
    <property type="match status" value="1"/>
</dbReference>
<reference evidence="5 6" key="1">
    <citation type="submission" date="2017-04" db="EMBL/GenBank/DDBJ databases">
        <authorList>
            <person name="Afonso C.L."/>
            <person name="Miller P.J."/>
            <person name="Scott M.A."/>
            <person name="Spackman E."/>
            <person name="Goraichik I."/>
            <person name="Dimitrov K.M."/>
            <person name="Suarez D.L."/>
            <person name="Swayne D.E."/>
        </authorList>
    </citation>
    <scope>NUCLEOTIDE SEQUENCE [LARGE SCALE GENOMIC DNA]</scope>
    <source>
        <strain evidence="5 6">USBA 355</strain>
    </source>
</reference>
<dbReference type="EMBL" id="FWZX01000001">
    <property type="protein sequence ID" value="SME90978.1"/>
    <property type="molecule type" value="Genomic_DNA"/>
</dbReference>
<evidence type="ECO:0000313" key="6">
    <source>
        <dbReference type="Proteomes" id="UP000192917"/>
    </source>
</evidence>
<evidence type="ECO:0000256" key="2">
    <source>
        <dbReference type="ARBA" id="ARBA00022741"/>
    </source>
</evidence>
<dbReference type="InterPro" id="IPR003593">
    <property type="entry name" value="AAA+_ATPase"/>
</dbReference>
<dbReference type="Pfam" id="PF12399">
    <property type="entry name" value="BCA_ABC_TP_C"/>
    <property type="match status" value="1"/>
</dbReference>
<organism evidence="5 6">
    <name type="scientific">Tistlia consotensis USBA 355</name>
    <dbReference type="NCBI Taxonomy" id="560819"/>
    <lineage>
        <taxon>Bacteria</taxon>
        <taxon>Pseudomonadati</taxon>
        <taxon>Pseudomonadota</taxon>
        <taxon>Alphaproteobacteria</taxon>
        <taxon>Rhodospirillales</taxon>
        <taxon>Rhodovibrionaceae</taxon>
        <taxon>Tistlia</taxon>
    </lineage>
</organism>
<dbReference type="GO" id="GO:0015188">
    <property type="term" value="F:L-isoleucine transmembrane transporter activity"/>
    <property type="evidence" value="ECO:0007669"/>
    <property type="project" value="TreeGrafter"/>
</dbReference>
<dbReference type="GO" id="GO:0005304">
    <property type="term" value="F:L-valine transmembrane transporter activity"/>
    <property type="evidence" value="ECO:0007669"/>
    <property type="project" value="TreeGrafter"/>
</dbReference>
<sequence>MTATAGRPILEAEGVARQFGRFVALGGVDLALEAGEKRALIGPNGAGKSTFINVVGGQLAASAGTIRLDGRDVTGLQPHQLARSGLGRTFQISRTYRQMSVRENLVAAYLVARGHGYSLSRGRLRALAAEAEALLERVGIAGLAERPADDISHGDRKRLEFAMVLAGEPRLLLLDEPTAGMGLKERHELMDLVAEEASGRGLTLLFVEHDIDVVFRIADRITVMARGQVFAEGTADEIAADREVQRIYLGEGH</sequence>
<dbReference type="GO" id="GO:0015192">
    <property type="term" value="F:L-phenylalanine transmembrane transporter activity"/>
    <property type="evidence" value="ECO:0007669"/>
    <property type="project" value="TreeGrafter"/>
</dbReference>
<dbReference type="GO" id="GO:1903806">
    <property type="term" value="P:L-isoleucine import across plasma membrane"/>
    <property type="evidence" value="ECO:0007669"/>
    <property type="project" value="TreeGrafter"/>
</dbReference>
<protein>
    <submittedName>
        <fullName evidence="5">Amino acid/amide ABC transporter ATP-binding protein 1, HAAT family</fullName>
    </submittedName>
</protein>
<dbReference type="InterPro" id="IPR032823">
    <property type="entry name" value="BCA_ABC_TP_C"/>
</dbReference>
<dbReference type="InterPro" id="IPR027417">
    <property type="entry name" value="P-loop_NTPase"/>
</dbReference>
<dbReference type="SMART" id="SM00382">
    <property type="entry name" value="AAA"/>
    <property type="match status" value="1"/>
</dbReference>
<dbReference type="PROSITE" id="PS50893">
    <property type="entry name" value="ABC_TRANSPORTER_2"/>
    <property type="match status" value="1"/>
</dbReference>
<evidence type="ECO:0000313" key="5">
    <source>
        <dbReference type="EMBL" id="SME90978.1"/>
    </source>
</evidence>
<dbReference type="AlphaFoldDB" id="A0A1Y6B462"/>
<dbReference type="Proteomes" id="UP000192917">
    <property type="component" value="Unassembled WGS sequence"/>
</dbReference>
<dbReference type="PROSITE" id="PS00211">
    <property type="entry name" value="ABC_TRANSPORTER_1"/>
    <property type="match status" value="1"/>
</dbReference>
<dbReference type="RefSeq" id="WP_085120701.1">
    <property type="nucleotide sequence ID" value="NZ_FWZX01000001.1"/>
</dbReference>
<dbReference type="STRING" id="560819.SAMN05428998_101355"/>
<keyword evidence="6" id="KW-1185">Reference proteome</keyword>